<dbReference type="Proteomes" id="UP000229974">
    <property type="component" value="Unassembled WGS sequence"/>
</dbReference>
<reference evidence="8 9" key="1">
    <citation type="journal article" date="2017" name="J. Antimicrob. Chemother.">
        <title>Characterization of the population structure, drug resistance mechanisms and plasmids of the community-associated Enterobacter cloacae complex in China.</title>
        <authorList>
            <person name="Zhou K."/>
            <person name="Yu W."/>
            <person name="Cao X."/>
            <person name="Shen P."/>
            <person name="Lu H."/>
            <person name="Luo Q."/>
            <person name="Rossen J.W.A."/>
            <person name="Xiao Y."/>
        </authorList>
    </citation>
    <scope>NUCLEOTIDE SEQUENCE [LARGE SCALE GENOMIC DNA]</scope>
    <source>
        <strain evidence="8 9">ECC904</strain>
    </source>
</reference>
<dbReference type="RefSeq" id="WP_100160575.1">
    <property type="nucleotide sequence ID" value="NZ_NEEW01000005.1"/>
</dbReference>
<dbReference type="GO" id="GO:0015074">
    <property type="term" value="P:DNA integration"/>
    <property type="evidence" value="ECO:0007669"/>
    <property type="project" value="UniProtKB-KW"/>
</dbReference>
<protein>
    <submittedName>
        <fullName evidence="8">Integrase</fullName>
    </submittedName>
</protein>
<dbReference type="PROSITE" id="PS51900">
    <property type="entry name" value="CB"/>
    <property type="match status" value="1"/>
</dbReference>
<comment type="similarity">
    <text evidence="1">Belongs to the 'phage' integrase family.</text>
</comment>
<evidence type="ECO:0000313" key="9">
    <source>
        <dbReference type="Proteomes" id="UP000229974"/>
    </source>
</evidence>
<evidence type="ECO:0000256" key="3">
    <source>
        <dbReference type="ARBA" id="ARBA00023125"/>
    </source>
</evidence>
<dbReference type="InterPro" id="IPR002104">
    <property type="entry name" value="Integrase_catalytic"/>
</dbReference>
<dbReference type="InterPro" id="IPR046668">
    <property type="entry name" value="DUF6538"/>
</dbReference>
<dbReference type="PANTHER" id="PTHR30349:SF41">
    <property type="entry name" value="INTEGRASE_RECOMBINASE PROTEIN MJ0367-RELATED"/>
    <property type="match status" value="1"/>
</dbReference>
<dbReference type="InterPro" id="IPR025269">
    <property type="entry name" value="SAM-like_dom"/>
</dbReference>
<evidence type="ECO:0000256" key="4">
    <source>
        <dbReference type="ARBA" id="ARBA00023172"/>
    </source>
</evidence>
<dbReference type="GO" id="GO:0006310">
    <property type="term" value="P:DNA recombination"/>
    <property type="evidence" value="ECO:0007669"/>
    <property type="project" value="UniProtKB-KW"/>
</dbReference>
<dbReference type="EMBL" id="NEEW01000005">
    <property type="protein sequence ID" value="PJD86665.1"/>
    <property type="molecule type" value="Genomic_DNA"/>
</dbReference>
<evidence type="ECO:0000259" key="7">
    <source>
        <dbReference type="PROSITE" id="PS51900"/>
    </source>
</evidence>
<dbReference type="Gene3D" id="1.10.443.10">
    <property type="entry name" value="Intergrase catalytic core"/>
    <property type="match status" value="1"/>
</dbReference>
<dbReference type="Pfam" id="PF13102">
    <property type="entry name" value="Phage_int_SAM_5"/>
    <property type="match status" value="1"/>
</dbReference>
<feature type="domain" description="Core-binding (CB)" evidence="7">
    <location>
        <begin position="104"/>
        <end position="186"/>
    </location>
</feature>
<dbReference type="InterPro" id="IPR010998">
    <property type="entry name" value="Integrase_recombinase_N"/>
</dbReference>
<dbReference type="InterPro" id="IPR044068">
    <property type="entry name" value="CB"/>
</dbReference>
<comment type="caution">
    <text evidence="8">The sequence shown here is derived from an EMBL/GenBank/DDBJ whole genome shotgun (WGS) entry which is preliminary data.</text>
</comment>
<dbReference type="AlphaFoldDB" id="A0A2J0Q2K2"/>
<dbReference type="SUPFAM" id="SSF56349">
    <property type="entry name" value="DNA breaking-rejoining enzymes"/>
    <property type="match status" value="1"/>
</dbReference>
<dbReference type="GO" id="GO:0003677">
    <property type="term" value="F:DNA binding"/>
    <property type="evidence" value="ECO:0007669"/>
    <property type="project" value="UniProtKB-UniRule"/>
</dbReference>
<dbReference type="Pfam" id="PF00589">
    <property type="entry name" value="Phage_integrase"/>
    <property type="match status" value="1"/>
</dbReference>
<dbReference type="Pfam" id="PF20172">
    <property type="entry name" value="DUF6538"/>
    <property type="match status" value="1"/>
</dbReference>
<dbReference type="OrthoDB" id="9784724at2"/>
<dbReference type="Gene3D" id="1.10.150.130">
    <property type="match status" value="1"/>
</dbReference>
<evidence type="ECO:0000256" key="2">
    <source>
        <dbReference type="ARBA" id="ARBA00022908"/>
    </source>
</evidence>
<accession>A0A2J0Q2K2</accession>
<evidence type="ECO:0000259" key="6">
    <source>
        <dbReference type="PROSITE" id="PS51898"/>
    </source>
</evidence>
<dbReference type="InterPro" id="IPR011010">
    <property type="entry name" value="DNA_brk_join_enz"/>
</dbReference>
<keyword evidence="4" id="KW-0233">DNA recombination</keyword>
<evidence type="ECO:0000313" key="8">
    <source>
        <dbReference type="EMBL" id="PJD86665.1"/>
    </source>
</evidence>
<organism evidence="8 9">
    <name type="scientific">Enterobacter hormaechei</name>
    <dbReference type="NCBI Taxonomy" id="158836"/>
    <lineage>
        <taxon>Bacteria</taxon>
        <taxon>Pseudomonadati</taxon>
        <taxon>Pseudomonadota</taxon>
        <taxon>Gammaproteobacteria</taxon>
        <taxon>Enterobacterales</taxon>
        <taxon>Enterobacteriaceae</taxon>
        <taxon>Enterobacter</taxon>
        <taxon>Enterobacter cloacae complex</taxon>
    </lineage>
</organism>
<dbReference type="InterPro" id="IPR013762">
    <property type="entry name" value="Integrase-like_cat_sf"/>
</dbReference>
<sequence length="416" mass="47536">MKYKPDQYIISDSYGVYYVRISIPVWLRNAFGGRKTLVRSLKTSDLRVARRKRDVIADEFHHIRQIAEPPKPDSLQDTISYLKSVAKYAKAAPKASAPIIYQCPSLIKMLEIYLMHNADRLKMGTLSKTRKAVELFLNYLRKKDVELNDINRTTVTGWLDHLRETKAVQTVANYISAMANIFDLASSRYQDAPPLESNVFRGHKLNTVQSRQSYEAFTEEDITKLISAFNKLGEDELRDVTTIAAYSGMRINEIASLKSDNICEVEGVLCFEVTEGKTRNAARLVPLHSAIRTMVLERCQKPHNGFLFYRASVTKREDGKRSSWHVNRFGRLKRDILPGQENKVFHSIRHLVAQTLDRGGVGRDKLNPVPEDRIALLLGHSRGETESFKTYSKNAASPVELQQYIELLRYSKIDNP</sequence>
<name>A0A2J0Q2K2_9ENTR</name>
<keyword evidence="2" id="KW-0229">DNA integration</keyword>
<dbReference type="PANTHER" id="PTHR30349">
    <property type="entry name" value="PHAGE INTEGRASE-RELATED"/>
    <property type="match status" value="1"/>
</dbReference>
<dbReference type="InterPro" id="IPR050090">
    <property type="entry name" value="Tyrosine_recombinase_XerCD"/>
</dbReference>
<dbReference type="PROSITE" id="PS51898">
    <property type="entry name" value="TYR_RECOMBINASE"/>
    <property type="match status" value="1"/>
</dbReference>
<keyword evidence="3 5" id="KW-0238">DNA-binding</keyword>
<proteinExistence type="inferred from homology"/>
<evidence type="ECO:0000256" key="1">
    <source>
        <dbReference type="ARBA" id="ARBA00008857"/>
    </source>
</evidence>
<evidence type="ECO:0000256" key="5">
    <source>
        <dbReference type="PROSITE-ProRule" id="PRU01248"/>
    </source>
</evidence>
<gene>
    <name evidence="8" type="ORF">B9Q30_12390</name>
</gene>
<feature type="domain" description="Tyr recombinase" evidence="6">
    <location>
        <begin position="212"/>
        <end position="406"/>
    </location>
</feature>